<comment type="subcellular location">
    <subcellularLocation>
        <location evidence="2">Chromosome</location>
    </subcellularLocation>
    <subcellularLocation>
        <location evidence="3">Nucleus</location>
        <location evidence="3">Nucleolus</location>
    </subcellularLocation>
</comment>
<evidence type="ECO:0000256" key="8">
    <source>
        <dbReference type="ARBA" id="ARBA00022552"/>
    </source>
</evidence>
<evidence type="ECO:0000256" key="11">
    <source>
        <dbReference type="ARBA" id="ARBA00023054"/>
    </source>
</evidence>
<dbReference type="PANTHER" id="PTHR13557:SF1">
    <property type="entry name" value="COILED-COIL DOMAIN-CONTAINING PROTEIN 86"/>
    <property type="match status" value="1"/>
</dbReference>
<evidence type="ECO:0000256" key="13">
    <source>
        <dbReference type="ARBA" id="ARBA00093307"/>
    </source>
</evidence>
<feature type="compositionally biased region" description="Basic and acidic residues" evidence="14">
    <location>
        <begin position="101"/>
        <end position="136"/>
    </location>
</feature>
<dbReference type="GO" id="GO:0006364">
    <property type="term" value="P:rRNA processing"/>
    <property type="evidence" value="ECO:0007669"/>
    <property type="project" value="UniProtKB-KW"/>
</dbReference>
<reference evidence="15 16" key="1">
    <citation type="journal article" date="2019" name="Sci. Rep.">
        <title>Comparative genomics of chytrid fungi reveal insights into the obligate biotrophic and pathogenic lifestyle of Synchytrium endobioticum.</title>
        <authorList>
            <person name="van de Vossenberg B.T.L.H."/>
            <person name="Warris S."/>
            <person name="Nguyen H.D.T."/>
            <person name="van Gent-Pelzer M.P.E."/>
            <person name="Joly D.L."/>
            <person name="van de Geest H.C."/>
            <person name="Bonants P.J.M."/>
            <person name="Smith D.S."/>
            <person name="Levesque C.A."/>
            <person name="van der Lee T.A.J."/>
        </authorList>
    </citation>
    <scope>NUCLEOTIDE SEQUENCE [LARGE SCALE GENOMIC DNA]</scope>
    <source>
        <strain evidence="15 16">CBS 675.73</strain>
    </source>
</reference>
<gene>
    <name evidence="15" type="ORF">CcCBS67573_g03119</name>
</gene>
<evidence type="ECO:0000256" key="7">
    <source>
        <dbReference type="ARBA" id="ARBA00022517"/>
    </source>
</evidence>
<evidence type="ECO:0000313" key="15">
    <source>
        <dbReference type="EMBL" id="TPX75634.1"/>
    </source>
</evidence>
<dbReference type="OrthoDB" id="277961at2759"/>
<organism evidence="15 16">
    <name type="scientific">Chytriomyces confervae</name>
    <dbReference type="NCBI Taxonomy" id="246404"/>
    <lineage>
        <taxon>Eukaryota</taxon>
        <taxon>Fungi</taxon>
        <taxon>Fungi incertae sedis</taxon>
        <taxon>Chytridiomycota</taxon>
        <taxon>Chytridiomycota incertae sedis</taxon>
        <taxon>Chytridiomycetes</taxon>
        <taxon>Chytridiales</taxon>
        <taxon>Chytriomycetaceae</taxon>
        <taxon>Chytriomyces</taxon>
    </lineage>
</organism>
<comment type="similarity">
    <text evidence="4">Belongs to the CGR1 family.</text>
</comment>
<dbReference type="Proteomes" id="UP000320333">
    <property type="component" value="Unassembled WGS sequence"/>
</dbReference>
<evidence type="ECO:0000256" key="3">
    <source>
        <dbReference type="ARBA" id="ARBA00004604"/>
    </source>
</evidence>
<evidence type="ECO:0000313" key="16">
    <source>
        <dbReference type="Proteomes" id="UP000320333"/>
    </source>
</evidence>
<evidence type="ECO:0000256" key="2">
    <source>
        <dbReference type="ARBA" id="ARBA00004286"/>
    </source>
</evidence>
<dbReference type="Pfam" id="PF03879">
    <property type="entry name" value="Cgr1"/>
    <property type="match status" value="1"/>
</dbReference>
<dbReference type="GO" id="GO:0005694">
    <property type="term" value="C:chromosome"/>
    <property type="evidence" value="ECO:0007669"/>
    <property type="project" value="UniProtKB-SubCell"/>
</dbReference>
<sequence length="176" mass="20248">MTEPTTSEVAPATSTGTDQPLRGVPVSDVSAFSNDLNGELLGAPAARELFAHVYMLDYAYYKGRPWKSVQTKRFSSIRPKSVRRGWEKQQDDRKQREIVQRMQQEMKDEIKLEKEKKRAEAEERKKRKEENERRAEVVQLVSAAKVKRMKKKQLKNLRKVGSDVSGSTVKRRKGGK</sequence>
<dbReference type="AlphaFoldDB" id="A0A507FH83"/>
<dbReference type="PANTHER" id="PTHR13557">
    <property type="entry name" value="COILED-COIL DOMAIN-CONTAINING PROTEIN 86"/>
    <property type="match status" value="1"/>
</dbReference>
<dbReference type="EMBL" id="QEAP01000074">
    <property type="protein sequence ID" value="TPX75634.1"/>
    <property type="molecule type" value="Genomic_DNA"/>
</dbReference>
<keyword evidence="12" id="KW-0539">Nucleus</keyword>
<evidence type="ECO:0000256" key="1">
    <source>
        <dbReference type="ARBA" id="ARBA00004090"/>
    </source>
</evidence>
<dbReference type="InterPro" id="IPR026570">
    <property type="entry name" value="CCDC86"/>
</dbReference>
<feature type="compositionally biased region" description="Basic residues" evidence="14">
    <location>
        <begin position="145"/>
        <end position="158"/>
    </location>
</feature>
<comment type="function">
    <text evidence="1">Involved in nucleolar integrity and required for processing of the pre-rRNA for the 60S ribosome subunit.</text>
</comment>
<dbReference type="InterPro" id="IPR005579">
    <property type="entry name" value="Cgr1-like"/>
</dbReference>
<comment type="function">
    <text evidence="13">Required for proper chromosome segregation during mitosis and error-free mitotic progression.</text>
</comment>
<dbReference type="STRING" id="246404.A0A507FH83"/>
<evidence type="ECO:0000256" key="9">
    <source>
        <dbReference type="ARBA" id="ARBA00022553"/>
    </source>
</evidence>
<keyword evidence="6" id="KW-0158">Chromosome</keyword>
<keyword evidence="7" id="KW-0690">Ribosome biogenesis</keyword>
<evidence type="ECO:0000256" key="10">
    <source>
        <dbReference type="ARBA" id="ARBA00022934"/>
    </source>
</evidence>
<evidence type="ECO:0000256" key="14">
    <source>
        <dbReference type="SAM" id="MobiDB-lite"/>
    </source>
</evidence>
<feature type="region of interest" description="Disordered" evidence="14">
    <location>
        <begin position="101"/>
        <end position="176"/>
    </location>
</feature>
<feature type="compositionally biased region" description="Polar residues" evidence="14">
    <location>
        <begin position="1"/>
        <end position="18"/>
    </location>
</feature>
<evidence type="ECO:0000256" key="12">
    <source>
        <dbReference type="ARBA" id="ARBA00023242"/>
    </source>
</evidence>
<proteinExistence type="inferred from homology"/>
<feature type="region of interest" description="Disordered" evidence="14">
    <location>
        <begin position="1"/>
        <end position="23"/>
    </location>
</feature>
<keyword evidence="8" id="KW-0698">rRNA processing</keyword>
<evidence type="ECO:0000256" key="6">
    <source>
        <dbReference type="ARBA" id="ARBA00022454"/>
    </source>
</evidence>
<dbReference type="GO" id="GO:0005730">
    <property type="term" value="C:nucleolus"/>
    <property type="evidence" value="ECO:0007669"/>
    <property type="project" value="UniProtKB-SubCell"/>
</dbReference>
<name>A0A507FH83_9FUNG</name>
<keyword evidence="10" id="KW-0164">Citrullination</keyword>
<keyword evidence="16" id="KW-1185">Reference proteome</keyword>
<evidence type="ECO:0000256" key="5">
    <source>
        <dbReference type="ARBA" id="ARBA00016738"/>
    </source>
</evidence>
<protein>
    <recommendedName>
        <fullName evidence="5">Coiled-coil domain-containing protein 86</fullName>
    </recommendedName>
</protein>
<keyword evidence="9" id="KW-0597">Phosphoprotein</keyword>
<evidence type="ECO:0000256" key="4">
    <source>
        <dbReference type="ARBA" id="ARBA00007869"/>
    </source>
</evidence>
<keyword evidence="11" id="KW-0175">Coiled coil</keyword>
<comment type="caution">
    <text evidence="15">The sequence shown here is derived from an EMBL/GenBank/DDBJ whole genome shotgun (WGS) entry which is preliminary data.</text>
</comment>
<accession>A0A507FH83</accession>